<dbReference type="EMBL" id="MWBQ01000066">
    <property type="protein sequence ID" value="OQA58763.1"/>
    <property type="molecule type" value="Genomic_DNA"/>
</dbReference>
<dbReference type="PANTHER" id="PTHR43064">
    <property type="entry name" value="PHOSPHORIBOSYLAMINOIMIDAZOLE CARBOXYLASE-RELATED"/>
    <property type="match status" value="1"/>
</dbReference>
<reference evidence="2" key="1">
    <citation type="submission" date="2017-02" db="EMBL/GenBank/DDBJ databases">
        <title>Delving into the versatile metabolic prowess of the omnipresent phylum Bacteroidetes.</title>
        <authorList>
            <person name="Nobu M.K."/>
            <person name="Mei R."/>
            <person name="Narihiro T."/>
            <person name="Kuroda K."/>
            <person name="Liu W.-T."/>
        </authorList>
    </citation>
    <scope>NUCLEOTIDE SEQUENCE</scope>
    <source>
        <strain evidence="2">ADurb.Bin276</strain>
    </source>
</reference>
<feature type="domain" description="PurE" evidence="1">
    <location>
        <begin position="118"/>
        <end position="250"/>
    </location>
</feature>
<gene>
    <name evidence="2" type="ORF">BWY41_00972</name>
</gene>
<proteinExistence type="predicted"/>
<dbReference type="Pfam" id="PF00731">
    <property type="entry name" value="AIRC"/>
    <property type="match status" value="1"/>
</dbReference>
<dbReference type="Gene3D" id="3.40.50.1970">
    <property type="match status" value="1"/>
</dbReference>
<accession>A0A1V5SX14</accession>
<protein>
    <submittedName>
        <fullName evidence="2">AIR carboxylase</fullName>
    </submittedName>
</protein>
<evidence type="ECO:0000313" key="2">
    <source>
        <dbReference type="EMBL" id="OQA58763.1"/>
    </source>
</evidence>
<dbReference type="AlphaFoldDB" id="A0A1V5SX14"/>
<dbReference type="SMART" id="SM01001">
    <property type="entry name" value="AIRC"/>
    <property type="match status" value="1"/>
</dbReference>
<dbReference type="InterPro" id="IPR039476">
    <property type="entry name" value="P2CMN_synthase_LarB"/>
</dbReference>
<dbReference type="SUPFAM" id="SSF52255">
    <property type="entry name" value="N5-CAIR mutase (phosphoribosylaminoimidazole carboxylase, PurE)"/>
    <property type="match status" value="1"/>
</dbReference>
<dbReference type="NCBIfam" id="NF033503">
    <property type="entry name" value="LarB"/>
    <property type="match status" value="1"/>
</dbReference>
<name>A0A1V5SX14_9BACT</name>
<dbReference type="GO" id="GO:0006189">
    <property type="term" value="P:'de novo' IMP biosynthetic process"/>
    <property type="evidence" value="ECO:0007669"/>
    <property type="project" value="InterPro"/>
</dbReference>
<organism evidence="2">
    <name type="scientific">Candidatus Atribacter allofermentans</name>
    <dbReference type="NCBI Taxonomy" id="1852833"/>
    <lineage>
        <taxon>Bacteria</taxon>
        <taxon>Pseudomonadati</taxon>
        <taxon>Atribacterota</taxon>
        <taxon>Atribacteria</taxon>
        <taxon>Atribacterales</taxon>
        <taxon>Atribacteraceae</taxon>
        <taxon>Atribacter</taxon>
    </lineage>
</organism>
<dbReference type="InterPro" id="IPR000031">
    <property type="entry name" value="PurE_dom"/>
</dbReference>
<dbReference type="PANTHER" id="PTHR43064:SF1">
    <property type="entry name" value="SLL1489 PROTEIN"/>
    <property type="match status" value="1"/>
</dbReference>
<sequence>MVISVFFHTLEDLWNQKITPQEAEKQLRQLLYEDLDFVKIDHHRALRKGFPEVVFCQGKTQDQILTILKKMSEQYPNLLATRAQPDHFLAVQKEIPDILYHPTAHLLVLERKPVEKKGCVTIISAGTADLPIAEEAAVTAEIAGSYINRIYDIGIAGIHRLFSHLDQLWQSNVIVAVAGMEGALPGVVSGMVGRPVIAVPTSVGYGAHFQGLSALLTMLNSCSPGIATVNIDNGFGAGYLAHLINQLAEGEK</sequence>
<dbReference type="Proteomes" id="UP000485569">
    <property type="component" value="Unassembled WGS sequence"/>
</dbReference>
<comment type="caution">
    <text evidence="2">The sequence shown here is derived from an EMBL/GenBank/DDBJ whole genome shotgun (WGS) entry which is preliminary data.</text>
</comment>
<dbReference type="GO" id="GO:0016787">
    <property type="term" value="F:hydrolase activity"/>
    <property type="evidence" value="ECO:0007669"/>
    <property type="project" value="InterPro"/>
</dbReference>
<evidence type="ECO:0000259" key="1">
    <source>
        <dbReference type="SMART" id="SM01001"/>
    </source>
</evidence>